<name>A0A3B1D953_9ZZZZ</name>
<feature type="domain" description="Alginate export" evidence="1">
    <location>
        <begin position="126"/>
        <end position="524"/>
    </location>
</feature>
<sequence length="539" mass="60538">MTVRPLLKVTIATFTIAISFSSLLNPLLLAEDISPTVTRPPAPSIGVERYLENREAEDVFTPPSAIATVSSATTSSYQSDSCTSTTDTGCEHEEPYFLFSNEPIFGALKNVPLDFGNESLDGLTFSFGGALRYRQMNEQNRLRPAGASVRNTYDLWRWQNYIEVYKGDDFGVHIEMIDASSFNQELAPLSIDVNRTDFLKAYVDIKVAERDGKPIIFRTGRQFLNYGSQRLVSPLGWSNTFRSFEGFKIISKGEAWDIDAFATRPVNGATGNINRPTSLDRADASRTFSGVYSTYHGIKNNTFDFYWLWLNEQKPRANRMDGNRHTVGMRWAGKSPVKNHSDEVTRLYSWDIEGAYQFGTDNDLLGVQQNVSAGFFTAIVNHQWVSTYMKPKVTGLFYWGSGDSDPNSGDINTFSSLFPLGHAYWGLIDNYSGQNFVDYSLQASIHPVDRLKLLAAMHWFNLDKQSDRVYNIAGAPLGTTNNGTSLGQELDLVATYTFNKNMNVQLGYLWNWYGNAVTNDATLTRGDAKQFYLMSTITY</sequence>
<evidence type="ECO:0000259" key="1">
    <source>
        <dbReference type="Pfam" id="PF13372"/>
    </source>
</evidence>
<reference evidence="2" key="1">
    <citation type="submission" date="2018-06" db="EMBL/GenBank/DDBJ databases">
        <authorList>
            <person name="Zhirakovskaya E."/>
        </authorList>
    </citation>
    <scope>NUCLEOTIDE SEQUENCE</scope>
</reference>
<dbReference type="InterPro" id="IPR025388">
    <property type="entry name" value="Alginate_export_dom"/>
</dbReference>
<dbReference type="EMBL" id="UOGL01000326">
    <property type="protein sequence ID" value="VAX39376.1"/>
    <property type="molecule type" value="Genomic_DNA"/>
</dbReference>
<dbReference type="Gene3D" id="2.40.160.100">
    <property type="match status" value="1"/>
</dbReference>
<organism evidence="2">
    <name type="scientific">hydrothermal vent metagenome</name>
    <dbReference type="NCBI Taxonomy" id="652676"/>
    <lineage>
        <taxon>unclassified sequences</taxon>
        <taxon>metagenomes</taxon>
        <taxon>ecological metagenomes</taxon>
    </lineage>
</organism>
<gene>
    <name evidence="2" type="ORF">MNBD_PLANCTO02-79</name>
</gene>
<dbReference type="Pfam" id="PF13372">
    <property type="entry name" value="Alginate_exp"/>
    <property type="match status" value="1"/>
</dbReference>
<accession>A0A3B1D953</accession>
<protein>
    <recommendedName>
        <fullName evidence="1">Alginate export domain-containing protein</fullName>
    </recommendedName>
</protein>
<proteinExistence type="predicted"/>
<dbReference type="InterPro" id="IPR053728">
    <property type="entry name" value="Alginate_Permeability_Chnl"/>
</dbReference>
<dbReference type="AlphaFoldDB" id="A0A3B1D953"/>
<evidence type="ECO:0000313" key="2">
    <source>
        <dbReference type="EMBL" id="VAX39376.1"/>
    </source>
</evidence>